<dbReference type="InterPro" id="IPR036412">
    <property type="entry name" value="HAD-like_sf"/>
</dbReference>
<comment type="caution">
    <text evidence="1">The sequence shown here is derived from an EMBL/GenBank/DDBJ whole genome shotgun (WGS) entry which is preliminary data.</text>
</comment>
<dbReference type="SUPFAM" id="SSF56784">
    <property type="entry name" value="HAD-like"/>
    <property type="match status" value="1"/>
</dbReference>
<reference evidence="1 2" key="1">
    <citation type="journal article" date="2014" name="Int. J. Syst. Evol. Microbiol.">
        <title>Arthrobacter pityocampae sp. nov., isolated from Thaumetopoea pityocampa (Lep., Thaumetopoeidae).</title>
        <authorList>
            <person name="Ince I.A."/>
            <person name="Demirbag Z."/>
            <person name="Kati H."/>
        </authorList>
    </citation>
    <scope>NUCLEOTIDE SEQUENCE [LARGE SCALE GENOMIC DNA]</scope>
    <source>
        <strain evidence="1 2">Tp2</strain>
    </source>
</reference>
<name>A0A2S5J1E8_9MICC</name>
<dbReference type="InterPro" id="IPR023198">
    <property type="entry name" value="PGP-like_dom2"/>
</dbReference>
<sequence length="211" mass="23264">MARTDSTRRWYLFDYGNVISTAPTPEDWDRLAEATGVDRLQDRGSSYWRHRVAYDAGSLTSDEYWSLVQGRRVSPARSAWFDVLDAHQWSHLNVEVLDVLEDLEARGERLAVLSNMPAAMVLQFAGAPWTRLVGHSFFSSSLRLVKPAPAIFEHVLADLQAAPGQVTFVDDSPANVAAARSLGIHGLLFDPSSDLSRVLAQGLAVSPASRD</sequence>
<dbReference type="PANTHER" id="PTHR43611">
    <property type="entry name" value="ALPHA-D-GLUCOSE 1-PHOSPHATE PHOSPHATASE"/>
    <property type="match status" value="1"/>
</dbReference>
<dbReference type="CDD" id="cd02603">
    <property type="entry name" value="HAD_sEH-N_like"/>
    <property type="match status" value="1"/>
</dbReference>
<dbReference type="PRINTS" id="PR00413">
    <property type="entry name" value="HADHALOGNASE"/>
</dbReference>
<dbReference type="Pfam" id="PF00702">
    <property type="entry name" value="Hydrolase"/>
    <property type="match status" value="1"/>
</dbReference>
<accession>A0A2S5J1E8</accession>
<keyword evidence="2" id="KW-1185">Reference proteome</keyword>
<dbReference type="Gene3D" id="3.40.50.1000">
    <property type="entry name" value="HAD superfamily/HAD-like"/>
    <property type="match status" value="1"/>
</dbReference>
<dbReference type="Gene3D" id="1.10.150.240">
    <property type="entry name" value="Putative phosphatase, domain 2"/>
    <property type="match status" value="1"/>
</dbReference>
<dbReference type="RefSeq" id="WP_104119927.1">
    <property type="nucleotide sequence ID" value="NZ_PRKW01000001.1"/>
</dbReference>
<dbReference type="Proteomes" id="UP000239297">
    <property type="component" value="Unassembled WGS sequence"/>
</dbReference>
<dbReference type="PANTHER" id="PTHR43611:SF3">
    <property type="entry name" value="FLAVIN MONONUCLEOTIDE HYDROLASE 1, CHLOROPLATIC"/>
    <property type="match status" value="1"/>
</dbReference>
<dbReference type="OrthoDB" id="9797415at2"/>
<organism evidence="1 2">
    <name type="scientific">Arthrobacter pityocampae</name>
    <dbReference type="NCBI Taxonomy" id="547334"/>
    <lineage>
        <taxon>Bacteria</taxon>
        <taxon>Bacillati</taxon>
        <taxon>Actinomycetota</taxon>
        <taxon>Actinomycetes</taxon>
        <taxon>Micrococcales</taxon>
        <taxon>Micrococcaceae</taxon>
        <taxon>Arthrobacter</taxon>
    </lineage>
</organism>
<proteinExistence type="predicted"/>
<dbReference type="EMBL" id="PRKW01000001">
    <property type="protein sequence ID" value="PPB50656.1"/>
    <property type="molecule type" value="Genomic_DNA"/>
</dbReference>
<dbReference type="NCBIfam" id="TIGR01509">
    <property type="entry name" value="HAD-SF-IA-v3"/>
    <property type="match status" value="1"/>
</dbReference>
<evidence type="ECO:0000313" key="2">
    <source>
        <dbReference type="Proteomes" id="UP000239297"/>
    </source>
</evidence>
<gene>
    <name evidence="1" type="ORF">C4K88_01880</name>
</gene>
<dbReference type="InterPro" id="IPR023214">
    <property type="entry name" value="HAD_sf"/>
</dbReference>
<dbReference type="SFLD" id="SFLDG01129">
    <property type="entry name" value="C1.5:_HAD__Beta-PGM__Phosphata"/>
    <property type="match status" value="1"/>
</dbReference>
<dbReference type="SFLD" id="SFLDS00003">
    <property type="entry name" value="Haloacid_Dehalogenase"/>
    <property type="match status" value="1"/>
</dbReference>
<dbReference type="InterPro" id="IPR006439">
    <property type="entry name" value="HAD-SF_hydro_IA"/>
</dbReference>
<protein>
    <submittedName>
        <fullName evidence="1">HAD family phosphatase</fullName>
    </submittedName>
</protein>
<dbReference type="AlphaFoldDB" id="A0A2S5J1E8"/>
<evidence type="ECO:0000313" key="1">
    <source>
        <dbReference type="EMBL" id="PPB50656.1"/>
    </source>
</evidence>